<dbReference type="EMBL" id="JAVXUO010002405">
    <property type="protein sequence ID" value="KAK2973559.1"/>
    <property type="molecule type" value="Genomic_DNA"/>
</dbReference>
<accession>A0AA88U6Z9</accession>
<dbReference type="AlphaFoldDB" id="A0AA88U6Z9"/>
<comment type="caution">
    <text evidence="2">The sequence shown here is derived from an EMBL/GenBank/DDBJ whole genome shotgun (WGS) entry which is preliminary data.</text>
</comment>
<proteinExistence type="predicted"/>
<name>A0AA88U6Z9_9ASTE</name>
<feature type="compositionally biased region" description="Polar residues" evidence="1">
    <location>
        <begin position="45"/>
        <end position="68"/>
    </location>
</feature>
<protein>
    <submittedName>
        <fullName evidence="2">Uncharacterized protein</fullName>
    </submittedName>
</protein>
<gene>
    <name evidence="2" type="ORF">RJ640_017422</name>
</gene>
<reference evidence="2" key="1">
    <citation type="submission" date="2022-12" db="EMBL/GenBank/DDBJ databases">
        <title>Draft genome assemblies for two species of Escallonia (Escalloniales).</title>
        <authorList>
            <person name="Chanderbali A."/>
            <person name="Dervinis C."/>
            <person name="Anghel I."/>
            <person name="Soltis D."/>
            <person name="Soltis P."/>
            <person name="Zapata F."/>
        </authorList>
    </citation>
    <scope>NUCLEOTIDE SEQUENCE</scope>
    <source>
        <strain evidence="2">UCBG92.1500</strain>
        <tissue evidence="2">Leaf</tissue>
    </source>
</reference>
<evidence type="ECO:0000256" key="1">
    <source>
        <dbReference type="SAM" id="MobiDB-lite"/>
    </source>
</evidence>
<dbReference type="Proteomes" id="UP001187471">
    <property type="component" value="Unassembled WGS sequence"/>
</dbReference>
<organism evidence="2 3">
    <name type="scientific">Escallonia rubra</name>
    <dbReference type="NCBI Taxonomy" id="112253"/>
    <lineage>
        <taxon>Eukaryota</taxon>
        <taxon>Viridiplantae</taxon>
        <taxon>Streptophyta</taxon>
        <taxon>Embryophyta</taxon>
        <taxon>Tracheophyta</taxon>
        <taxon>Spermatophyta</taxon>
        <taxon>Magnoliopsida</taxon>
        <taxon>eudicotyledons</taxon>
        <taxon>Gunneridae</taxon>
        <taxon>Pentapetalae</taxon>
        <taxon>asterids</taxon>
        <taxon>campanulids</taxon>
        <taxon>Escalloniales</taxon>
        <taxon>Escalloniaceae</taxon>
        <taxon>Escallonia</taxon>
    </lineage>
</organism>
<keyword evidence="3" id="KW-1185">Reference proteome</keyword>
<feature type="compositionally biased region" description="Basic and acidic residues" evidence="1">
    <location>
        <begin position="95"/>
        <end position="104"/>
    </location>
</feature>
<feature type="region of interest" description="Disordered" evidence="1">
    <location>
        <begin position="40"/>
        <end position="142"/>
    </location>
</feature>
<evidence type="ECO:0000313" key="2">
    <source>
        <dbReference type="EMBL" id="KAK2973559.1"/>
    </source>
</evidence>
<evidence type="ECO:0000313" key="3">
    <source>
        <dbReference type="Proteomes" id="UP001187471"/>
    </source>
</evidence>
<sequence length="162" mass="17220">MSAVLGMLQGHISVQEANIDPSIYGDDLMLQSLRDKCNEMRSENSTEAETLLQSSDAAPNDSSSTSAHHSWRQIGPPEGGGAMVRRAALTGGDTEAWKSKRDFRGTGGEAASSPSDCGGWRDVDGGKRRRSGRRGGAAHGPRRWCSDISASRLPVAMTASFV</sequence>